<evidence type="ECO:0000256" key="1">
    <source>
        <dbReference type="ARBA" id="ARBA00012344"/>
    </source>
</evidence>
<reference evidence="3" key="1">
    <citation type="submission" date="2021-02" db="EMBL/GenBank/DDBJ databases">
        <title>PHA producing bacteria isolated from coastal sediment in Guangdong, Shenzhen.</title>
        <authorList>
            <person name="Zheng W."/>
            <person name="Yu S."/>
            <person name="Huang Y."/>
        </authorList>
    </citation>
    <scope>NUCLEOTIDE SEQUENCE</scope>
    <source>
        <strain evidence="3">TN14-10</strain>
    </source>
</reference>
<dbReference type="EMBL" id="JAFKCZ010000005">
    <property type="protein sequence ID" value="MBN7796609.1"/>
    <property type="molecule type" value="Genomic_DNA"/>
</dbReference>
<keyword evidence="4" id="KW-1185">Reference proteome</keyword>
<dbReference type="RefSeq" id="WP_206560047.1">
    <property type="nucleotide sequence ID" value="NZ_JAFKCZ010000005.1"/>
</dbReference>
<dbReference type="GO" id="GO:0006751">
    <property type="term" value="P:glutathione catabolic process"/>
    <property type="evidence" value="ECO:0007669"/>
    <property type="project" value="InterPro"/>
</dbReference>
<evidence type="ECO:0000256" key="2">
    <source>
        <dbReference type="ARBA" id="ARBA00023239"/>
    </source>
</evidence>
<dbReference type="InterPro" id="IPR036568">
    <property type="entry name" value="GGCT-like_sf"/>
</dbReference>
<dbReference type="PANTHER" id="PTHR12192">
    <property type="entry name" value="CATION TRANSPORT PROTEIN CHAC-RELATED"/>
    <property type="match status" value="1"/>
</dbReference>
<organism evidence="3 4">
    <name type="scientific">Parahaliea mediterranea</name>
    <dbReference type="NCBI Taxonomy" id="651086"/>
    <lineage>
        <taxon>Bacteria</taxon>
        <taxon>Pseudomonadati</taxon>
        <taxon>Pseudomonadota</taxon>
        <taxon>Gammaproteobacteria</taxon>
        <taxon>Cellvibrionales</taxon>
        <taxon>Halieaceae</taxon>
        <taxon>Parahaliea</taxon>
    </lineage>
</organism>
<dbReference type="PANTHER" id="PTHR12192:SF2">
    <property type="entry name" value="GLUTATHIONE-SPECIFIC GAMMA-GLUTAMYLCYCLOTRANSFERASE 2"/>
    <property type="match status" value="1"/>
</dbReference>
<dbReference type="Pfam" id="PF04752">
    <property type="entry name" value="ChaC"/>
    <property type="match status" value="1"/>
</dbReference>
<dbReference type="CDD" id="cd06661">
    <property type="entry name" value="GGCT_like"/>
    <property type="match status" value="1"/>
</dbReference>
<dbReference type="AlphaFoldDB" id="A0A939DEF3"/>
<dbReference type="GO" id="GO:0061928">
    <property type="term" value="F:glutathione specific gamma-glutamylcyclotransferase activity"/>
    <property type="evidence" value="ECO:0007669"/>
    <property type="project" value="UniProtKB-EC"/>
</dbReference>
<gene>
    <name evidence="3" type="ORF">JYP50_08405</name>
</gene>
<proteinExistence type="predicted"/>
<protein>
    <recommendedName>
        <fullName evidence="1">glutathione-specific gamma-glutamylcyclotransferase</fullName>
        <ecNumber evidence="1">4.3.2.7</ecNumber>
    </recommendedName>
</protein>
<comment type="caution">
    <text evidence="3">The sequence shown here is derived from an EMBL/GenBank/DDBJ whole genome shotgun (WGS) entry which is preliminary data.</text>
</comment>
<dbReference type="InterPro" id="IPR013024">
    <property type="entry name" value="GGCT-like"/>
</dbReference>
<dbReference type="Proteomes" id="UP000664303">
    <property type="component" value="Unassembled WGS sequence"/>
</dbReference>
<sequence>MIEGRNAATWVFGYGSLIYKVDFPWLRREVASITGWQRRFWQGSHDHRGTPEQPGRVVTLTRVPGWRCKGVAYLVEHSVFDHLDHREKNGYERIATEIRFERDGETADGVFYIATPDNHAFLGDAPIEEIAAHIARSRGPSGSNRDYLLRLAEALRELDDRDEHVQALASLLRQ</sequence>
<name>A0A939DEF3_9GAMM</name>
<dbReference type="GO" id="GO:0005737">
    <property type="term" value="C:cytoplasm"/>
    <property type="evidence" value="ECO:0007669"/>
    <property type="project" value="TreeGrafter"/>
</dbReference>
<keyword evidence="2" id="KW-0456">Lyase</keyword>
<accession>A0A939DEF3</accession>
<dbReference type="Gene3D" id="3.10.490.10">
    <property type="entry name" value="Gamma-glutamyl cyclotransferase-like"/>
    <property type="match status" value="1"/>
</dbReference>
<dbReference type="InterPro" id="IPR006840">
    <property type="entry name" value="ChaC"/>
</dbReference>
<evidence type="ECO:0000313" key="3">
    <source>
        <dbReference type="EMBL" id="MBN7796609.1"/>
    </source>
</evidence>
<evidence type="ECO:0000313" key="4">
    <source>
        <dbReference type="Proteomes" id="UP000664303"/>
    </source>
</evidence>
<dbReference type="EC" id="4.3.2.7" evidence="1"/>
<dbReference type="SUPFAM" id="SSF110857">
    <property type="entry name" value="Gamma-glutamyl cyclotransferase-like"/>
    <property type="match status" value="1"/>
</dbReference>